<feature type="signal peptide" evidence="7">
    <location>
        <begin position="1"/>
        <end position="20"/>
    </location>
</feature>
<feature type="transmembrane region" description="Helical" evidence="6">
    <location>
        <begin position="2199"/>
        <end position="2218"/>
    </location>
</feature>
<gene>
    <name evidence="9" type="ORF">DL89DRAFT_267675</name>
</gene>
<dbReference type="GO" id="GO:0005829">
    <property type="term" value="C:cytosol"/>
    <property type="evidence" value="ECO:0007669"/>
    <property type="project" value="GOC"/>
</dbReference>
<dbReference type="SUPFAM" id="SSF110296">
    <property type="entry name" value="Oligoxyloglucan reducing end-specific cellobiohydrolase"/>
    <property type="match status" value="4"/>
</dbReference>
<dbReference type="InterPro" id="IPR015943">
    <property type="entry name" value="WD40/YVTN_repeat-like_dom_sf"/>
</dbReference>
<sequence>MLRVISLVALLSLAAPLASAKSPGEAPHMHHTYFPSHLSKLFYFKDPQMLLGLDRTNGKLYRSHDHGKKWEHVTEIPARSAARLYGHPFEDKIAFVLSSGTEHWVTRDAGKSWEAFSTPLPPTSSGERALGFHAQRTSWILFTGERCHEDTAGWWPFPKMVCQDEAFYTKDAFKGAAKEHKAGDKSGTGITSLMGEKKPVAKCIWAHQTKAFETMAEEAIFCLEVVDAKEAQKGMSKRSLPMDTFSGSQMSAGKLHIRDIVRPRTRHSSNTQDTGVPENAHARTSKRSVLGDAISAMEQRSQYVVRLVSSENFFETKKIVHFGTGTDGHSGDAAGGGVIGVSVMKDYIVAAISHANSDEMDLFVSVDGHTWAESHLPLPPGAEADAYTILESTEHAMFVDVVMSTTRAVGSLFRSNSNGTYYTQSLEHTHRDKEGFVDVERVQGVEGVVIANQVSNWDEVGKGGLFHRDQIQLRSRISFNDGARWRFLRAPEKDLDGKKYGCTDDGWKTGECALHVHSVTSTMSPGKIFGTKSSSGVIMAVGNVGPKLLKWNECDTFMSRDGGVSWSMIHRDAHHTQIADSGAVLVLANSEEPTDVLSYSLDGGDSWENASFDHKIRVRALTVDDDGLSPVVLVSGIVRDGSHKNEQVILAADFKKSWKRQCNIDPRDPKANKDIEQFVLRAHEDNDCVMGHKSDHFRRIANAQCYMGLNQVILPIQEDCACSEHDFECDYNYALNDKGKCELVGDLVVPRGECLKEGAHFMASSGYRQIPGNTCTRGKGKELDKPVDKLCPRVQSPHGDNRHDGESKGDTSHYGPVSHHTSVFNGEIRMTPFPNSTVYLILSSSHELYRSEDSGAKWSKIDLATATKIGPKVGKPVYLVRHTYDEKRAFVYTDTDHLVYSPDRGGSWTVIEHLPSAANALHVRPIIDFNPENADWLLFVGGTACPGCHTEIWVSKDNGQKWSRITTHATKCLFARSKQFSNLPTSAVVCANYRHTSGSHNEQDRKGNKNHPDNYLEVRVFSNPFESSKYHPISFANPKESDVLDFYIYSRFLVIAVLEHMPDEQGHTTTQLKLYVSEDGKSVHEARFPPGVNLTPEGFTLLPTHGGTIIVDVEGAPSTGDPDRSLGWGTLFASNSNGTHFHLVIEHTNRNHLGFVDFDRVEGTEGLLMANRVLNTEALGKPGVYKQVQTVASRDDGRTWRVLEAPLKDNHGKDIDCLDCTLNLYGRASLLSAGPLYGTVTAPGYMLGVGSVGNHLGRYSAAHTYLSRDAGISWSQVHDGEAQYEFGDHGGLLVLIDDDGPTDTLWFSYDAGISWKSYKFSSNSRVVVDAISNGLTSGGQMISIIAREVTKEGRVKIGETCAISVDFSKVLTRQCKIDRRDHEKSDFELWTPHIIDVHGRSEDVCVFGQATSYWRRKPSTDCWVGDQFSLPETSKSTCKCTMRDFECDEGFWLNDNGECVLDGADPHQPKDCREGSTYTGRSGYKKVALSQCSGGDDLEKPVQRVCGRSGGLVAVAHELDSQLVDLQYFRKSHHMLALTDTHRVMVSLDEGAKWSDLPAEGAKDVDKIRTIIRHPYFDDYAYFLPESGTVALYTSDEARTTRKLHVPTSPAHFYPPVLRFHPERPDWIIFLGQPNEKCQNEDSLDCQVEAFVSKDHGAHWDALVAPVGSGGCSFLRTDRLTAAGRDSIVCARHHKSREGAGNLVVSDNWFKKNEQVLVKNATDFTIMGEFLLISEESSDANSLAMHISLNGKTSAVAKFPGNKQKMDPAYTVLEPPDGFEYRDDKGRNQKMPGGGLMMHVTKNAKPGAEYGTIYASNSNGTYYRQTLEHVNRDESGLVDFERIRALEGVAIANIVSNVDDVEKHQKPKKLQSVITMDSGARWHFLFVDGRTPCHMTAPRRGDCALHLHGYTEVSDPENIYSASGAVGLVMGVGNVGPALARLGESDTFLSHDGGAHWQLARKGAKWHEFGDHGAIIVVADRIHPVAEVEYSLDRGKSWLKLALPQEAKSMRVEMLTTTPDSTSRKFLLYGKKDNSKRGILVSLDFVGAQPRMCKYDPSGHQHKTNNDDFELFAPVPIDSDDSCILGRKVQYYRRIADRTCYVGDEFRSVRYISEICACTERDYECNFNFVRTNQDDNPWGKCVLVKGMQAPRTNCTEGHKEYFEIEAPYRKIPQSVCEKGLVLDRPEEVWCPGKARAIAIFWSLFLPVVFLALAYFGYKSWRDRYPYLRLEDIAIGPAIRDWSHHTSANSGVLKQIEPVFLGAVATVHALGGAVKDGILWGVDRAAPYLPASVQRWSYEHPPRWGASLTMDGRSRRQLRRGDGGSRYSYHPLNDSEAASRIFGTYDDAHDEYDEFEAGFNHFLEEEGDGTFGTGEGDAQPVDRQVLFANTEFSDEEEEQ</sequence>
<keyword evidence="6" id="KW-1133">Transmembrane helix</keyword>
<dbReference type="STRING" id="61395.A0A1Y1W7D7"/>
<protein>
    <submittedName>
        <fullName evidence="9">Oligoxyloglucan reducing end-specific cellobiohydrolase</fullName>
    </submittedName>
</protein>
<dbReference type="InterPro" id="IPR050310">
    <property type="entry name" value="VPS10-sortilin"/>
</dbReference>
<evidence type="ECO:0000313" key="9">
    <source>
        <dbReference type="EMBL" id="ORX69457.1"/>
    </source>
</evidence>
<evidence type="ECO:0000256" key="4">
    <source>
        <dbReference type="ARBA" id="ARBA00023180"/>
    </source>
</evidence>
<feature type="compositionally biased region" description="Basic and acidic residues" evidence="5">
    <location>
        <begin position="799"/>
        <end position="811"/>
    </location>
</feature>
<dbReference type="GO" id="GO:0016020">
    <property type="term" value="C:membrane"/>
    <property type="evidence" value="ECO:0007669"/>
    <property type="project" value="UniProtKB-SubCell"/>
</dbReference>
<evidence type="ECO:0000259" key="8">
    <source>
        <dbReference type="SMART" id="SM00602"/>
    </source>
</evidence>
<evidence type="ECO:0000256" key="1">
    <source>
        <dbReference type="ARBA" id="ARBA00004370"/>
    </source>
</evidence>
<name>A0A1Y1W7D7_9FUNG</name>
<evidence type="ECO:0000256" key="3">
    <source>
        <dbReference type="ARBA" id="ARBA00023136"/>
    </source>
</evidence>
<dbReference type="Pfam" id="PF15902">
    <property type="entry name" value="Sortilin-Vps10"/>
    <property type="match status" value="3"/>
</dbReference>
<proteinExistence type="predicted"/>
<dbReference type="InterPro" id="IPR006581">
    <property type="entry name" value="VPS10"/>
</dbReference>
<dbReference type="GO" id="GO:0016787">
    <property type="term" value="F:hydrolase activity"/>
    <property type="evidence" value="ECO:0007669"/>
    <property type="project" value="UniProtKB-KW"/>
</dbReference>
<feature type="domain" description="VPS10" evidence="8">
    <location>
        <begin position="837"/>
        <end position="1511"/>
    </location>
</feature>
<dbReference type="CDD" id="cd15482">
    <property type="entry name" value="Sialidase_non-viral"/>
    <property type="match status" value="2"/>
</dbReference>
<evidence type="ECO:0000256" key="5">
    <source>
        <dbReference type="SAM" id="MobiDB-lite"/>
    </source>
</evidence>
<dbReference type="InterPro" id="IPR031778">
    <property type="entry name" value="Sortilin_N"/>
</dbReference>
<evidence type="ECO:0000256" key="2">
    <source>
        <dbReference type="ARBA" id="ARBA00022737"/>
    </source>
</evidence>
<dbReference type="Gene3D" id="2.130.10.10">
    <property type="entry name" value="YVTN repeat-like/Quinoprotein amine dehydrogenase"/>
    <property type="match status" value="2"/>
</dbReference>
<evidence type="ECO:0000313" key="10">
    <source>
        <dbReference type="Proteomes" id="UP000193922"/>
    </source>
</evidence>
<keyword evidence="7" id="KW-0732">Signal</keyword>
<dbReference type="SMART" id="SM00602">
    <property type="entry name" value="VPS10"/>
    <property type="match status" value="3"/>
</dbReference>
<dbReference type="Pfam" id="PF15901">
    <property type="entry name" value="Sortilin_C"/>
    <property type="match status" value="3"/>
</dbReference>
<dbReference type="GO" id="GO:0006896">
    <property type="term" value="P:Golgi to vacuole transport"/>
    <property type="evidence" value="ECO:0007669"/>
    <property type="project" value="TreeGrafter"/>
</dbReference>
<keyword evidence="2" id="KW-0677">Repeat</keyword>
<dbReference type="GeneID" id="63804253"/>
<keyword evidence="9" id="KW-0378">Hydrolase</keyword>
<dbReference type="Gene3D" id="3.30.60.270">
    <property type="match status" value="3"/>
</dbReference>
<evidence type="ECO:0000256" key="6">
    <source>
        <dbReference type="SAM" id="Phobius"/>
    </source>
</evidence>
<dbReference type="GO" id="GO:0005794">
    <property type="term" value="C:Golgi apparatus"/>
    <property type="evidence" value="ECO:0007669"/>
    <property type="project" value="TreeGrafter"/>
</dbReference>
<keyword evidence="10" id="KW-1185">Reference proteome</keyword>
<keyword evidence="6" id="KW-0812">Transmembrane</keyword>
<dbReference type="GO" id="GO:0006895">
    <property type="term" value="P:Golgi to endosome transport"/>
    <property type="evidence" value="ECO:0007669"/>
    <property type="project" value="TreeGrafter"/>
</dbReference>
<comment type="caution">
    <text evidence="9">The sequence shown here is derived from an EMBL/GenBank/DDBJ whole genome shotgun (WGS) entry which is preliminary data.</text>
</comment>
<reference evidence="9 10" key="1">
    <citation type="submission" date="2016-07" db="EMBL/GenBank/DDBJ databases">
        <title>Pervasive Adenine N6-methylation of Active Genes in Fungi.</title>
        <authorList>
            <consortium name="DOE Joint Genome Institute"/>
            <person name="Mondo S.J."/>
            <person name="Dannebaum R.O."/>
            <person name="Kuo R.C."/>
            <person name="Labutti K."/>
            <person name="Haridas S."/>
            <person name="Kuo A."/>
            <person name="Salamov A."/>
            <person name="Ahrendt S.R."/>
            <person name="Lipzen A."/>
            <person name="Sullivan W."/>
            <person name="Andreopoulos W.B."/>
            <person name="Clum A."/>
            <person name="Lindquist E."/>
            <person name="Daum C."/>
            <person name="Ramamoorthy G.K."/>
            <person name="Gryganskyi A."/>
            <person name="Culley D."/>
            <person name="Magnuson J.K."/>
            <person name="James T.Y."/>
            <person name="O'Malley M.A."/>
            <person name="Stajich J.E."/>
            <person name="Spatafora J.W."/>
            <person name="Visel A."/>
            <person name="Grigoriev I.V."/>
        </authorList>
    </citation>
    <scope>NUCLEOTIDE SEQUENCE [LARGE SCALE GENOMIC DNA]</scope>
    <source>
        <strain evidence="9 10">ATCC 12442</strain>
    </source>
</reference>
<dbReference type="EMBL" id="MCFD01000007">
    <property type="protein sequence ID" value="ORX69457.1"/>
    <property type="molecule type" value="Genomic_DNA"/>
</dbReference>
<feature type="chain" id="PRO_5012553417" evidence="7">
    <location>
        <begin position="21"/>
        <end position="2399"/>
    </location>
</feature>
<keyword evidence="3 6" id="KW-0472">Membrane</keyword>
<dbReference type="PANTHER" id="PTHR12106">
    <property type="entry name" value="SORTILIN RELATED"/>
    <property type="match status" value="1"/>
</dbReference>
<comment type="subcellular location">
    <subcellularLocation>
        <location evidence="1">Membrane</location>
    </subcellularLocation>
</comment>
<dbReference type="RefSeq" id="XP_040743145.1">
    <property type="nucleotide sequence ID" value="XM_040887605.1"/>
</dbReference>
<dbReference type="OrthoDB" id="443634at2759"/>
<feature type="domain" description="VPS10" evidence="8">
    <location>
        <begin position="47"/>
        <end position="796"/>
    </location>
</feature>
<dbReference type="PANTHER" id="PTHR12106:SF27">
    <property type="entry name" value="SORTILIN-RELATED RECEPTOR"/>
    <property type="match status" value="1"/>
</dbReference>
<accession>A0A1Y1W7D7</accession>
<dbReference type="Gene3D" id="2.10.70.80">
    <property type="match status" value="2"/>
</dbReference>
<organism evidence="9 10">
    <name type="scientific">Linderina pennispora</name>
    <dbReference type="NCBI Taxonomy" id="61395"/>
    <lineage>
        <taxon>Eukaryota</taxon>
        <taxon>Fungi</taxon>
        <taxon>Fungi incertae sedis</taxon>
        <taxon>Zoopagomycota</taxon>
        <taxon>Kickxellomycotina</taxon>
        <taxon>Kickxellomycetes</taxon>
        <taxon>Kickxellales</taxon>
        <taxon>Kickxellaceae</taxon>
        <taxon>Linderina</taxon>
    </lineage>
</organism>
<evidence type="ECO:0000256" key="7">
    <source>
        <dbReference type="SAM" id="SignalP"/>
    </source>
</evidence>
<feature type="region of interest" description="Disordered" evidence="5">
    <location>
        <begin position="792"/>
        <end position="817"/>
    </location>
</feature>
<dbReference type="Proteomes" id="UP000193922">
    <property type="component" value="Unassembled WGS sequence"/>
</dbReference>
<dbReference type="FunFam" id="3.30.60.270:FF:000005">
    <property type="entry name" value="Sortilin"/>
    <property type="match status" value="1"/>
</dbReference>
<dbReference type="InterPro" id="IPR031777">
    <property type="entry name" value="Sortilin_C"/>
</dbReference>
<keyword evidence="4" id="KW-0325">Glycoprotein</keyword>
<feature type="domain" description="VPS10" evidence="8">
    <location>
        <begin position="1533"/>
        <end position="2196"/>
    </location>
</feature>
<feature type="region of interest" description="Disordered" evidence="5">
    <location>
        <begin position="265"/>
        <end position="286"/>
    </location>
</feature>
<dbReference type="GO" id="GO:0006623">
    <property type="term" value="P:protein targeting to vacuole"/>
    <property type="evidence" value="ECO:0007669"/>
    <property type="project" value="TreeGrafter"/>
</dbReference>